<accession>A0A0B6YLS6</accession>
<dbReference type="EMBL" id="HACG01009560">
    <property type="protein sequence ID" value="CEK56425.1"/>
    <property type="molecule type" value="Transcribed_RNA"/>
</dbReference>
<feature type="non-terminal residue" evidence="1">
    <location>
        <position position="73"/>
    </location>
</feature>
<organism evidence="1">
    <name type="scientific">Arion vulgaris</name>
    <dbReference type="NCBI Taxonomy" id="1028688"/>
    <lineage>
        <taxon>Eukaryota</taxon>
        <taxon>Metazoa</taxon>
        <taxon>Spiralia</taxon>
        <taxon>Lophotrochozoa</taxon>
        <taxon>Mollusca</taxon>
        <taxon>Gastropoda</taxon>
        <taxon>Heterobranchia</taxon>
        <taxon>Euthyneura</taxon>
        <taxon>Panpulmonata</taxon>
        <taxon>Eupulmonata</taxon>
        <taxon>Stylommatophora</taxon>
        <taxon>Helicina</taxon>
        <taxon>Arionoidea</taxon>
        <taxon>Arionidae</taxon>
        <taxon>Arion</taxon>
    </lineage>
</organism>
<sequence length="73" mass="8444">MSIDAPISFEISPTASRTNRTSFMLIDEPAHKPVVLFFSGPSNIQYKLLKRNRSYWLYKDYHHKNLDMSIGAP</sequence>
<dbReference type="AlphaFoldDB" id="A0A0B6YLS6"/>
<evidence type="ECO:0000313" key="1">
    <source>
        <dbReference type="EMBL" id="CEK56425.1"/>
    </source>
</evidence>
<reference evidence="1" key="1">
    <citation type="submission" date="2014-12" db="EMBL/GenBank/DDBJ databases">
        <title>Insight into the proteome of Arion vulgaris.</title>
        <authorList>
            <person name="Aradska J."/>
            <person name="Bulat T."/>
            <person name="Smidak R."/>
            <person name="Sarate P."/>
            <person name="Gangsoo J."/>
            <person name="Sialana F."/>
            <person name="Bilban M."/>
            <person name="Lubec G."/>
        </authorList>
    </citation>
    <scope>NUCLEOTIDE SEQUENCE</scope>
    <source>
        <tissue evidence="1">Skin</tissue>
    </source>
</reference>
<name>A0A0B6YLS6_9EUPU</name>
<proteinExistence type="predicted"/>
<gene>
    <name evidence="1" type="primary">ORF27622</name>
</gene>
<protein>
    <submittedName>
        <fullName evidence="1">Uncharacterized protein</fullName>
    </submittedName>
</protein>